<evidence type="ECO:0000256" key="5">
    <source>
        <dbReference type="ARBA" id="ARBA00022692"/>
    </source>
</evidence>
<evidence type="ECO:0000256" key="4">
    <source>
        <dbReference type="ARBA" id="ARBA00022475"/>
    </source>
</evidence>
<reference evidence="9" key="2">
    <citation type="journal article" date="2020" name="Microorganisms">
        <title>Osmotic Adaptation and Compatible Solute Biosynthesis of Phototrophic Bacteria as Revealed from Genome Analyses.</title>
        <authorList>
            <person name="Imhoff J.F."/>
            <person name="Rahn T."/>
            <person name="Kunzel S."/>
            <person name="Keller A."/>
            <person name="Neulinger S.C."/>
        </authorList>
    </citation>
    <scope>NUCLEOTIDE SEQUENCE</scope>
    <source>
        <strain evidence="9">IM 151</strain>
    </source>
</reference>
<feature type="transmembrane region" description="Helical" evidence="8">
    <location>
        <begin position="253"/>
        <end position="272"/>
    </location>
</feature>
<feature type="transmembrane region" description="Helical" evidence="8">
    <location>
        <begin position="9"/>
        <end position="26"/>
    </location>
</feature>
<evidence type="ECO:0000256" key="8">
    <source>
        <dbReference type="SAM" id="Phobius"/>
    </source>
</evidence>
<comment type="caution">
    <text evidence="9">The sequence shown here is derived from an EMBL/GenBank/DDBJ whole genome shotgun (WGS) entry which is preliminary data.</text>
</comment>
<evidence type="ECO:0000313" key="10">
    <source>
        <dbReference type="Proteomes" id="UP001041814"/>
    </source>
</evidence>
<keyword evidence="5 8" id="KW-0812">Transmembrane</keyword>
<feature type="transmembrane region" description="Helical" evidence="8">
    <location>
        <begin position="279"/>
        <end position="298"/>
    </location>
</feature>
<dbReference type="RefSeq" id="WP_200378439.1">
    <property type="nucleotide sequence ID" value="NZ_NRRU01000027.1"/>
</dbReference>
<feature type="transmembrane region" description="Helical" evidence="8">
    <location>
        <begin position="62"/>
        <end position="83"/>
    </location>
</feature>
<sequence>MTSPTPQPFALKILVGIALLGLLYVGRDVLEPIALAITLAFVMAPIVHRIRRLGLGQAPAAIAALLIVGLLVAAVAGVLVAQVGELSHELPRYENNVRQKVGTLRELMLRPLQEVQGRAGRMIGDLGPAPALPADADTQAPAAGDDGASASLLGQLVAAVWGPLGFVGVVVLVLVFALLEQDSLRDRLIRLLGGRDLRAATSALDDAGQRLSRYFISQFSVNAGVGFAIWALLGLLGVPHAVVWAALGALLRFVPYVGFPAAALFASTMAAAMAPGWELVLSTALVFLGVELVAAYVVEPQLYGHTTGLSPFSVVVAAIFWGALWGPVGLLLSTPLTLCLVVAGRHVPSLAFLDLLLGDAPALDLSQRFYQRAISGDPVEVLADARRFLKRKSLAAYCDKVVMPAFELAHQDYERQLISPQQQAAAQRVILQVLAELTRAPLPSRRRSAVLDGTGLGLRLRRERERVEGRWQGPLDVPPGSLLLCVSLPDAGSELTAELLVRVLRSEHHDARHATVNELAEVPPDMRPEAIGVVFVVCGGGEAGAAHELRALDACLAQLPQARVVAMLPASLSGQPPQDPLATDRVHHTAYSFEEAVALVQRRPS</sequence>
<organism evidence="9 10">
    <name type="scientific">Rubrivivax gelatinosus</name>
    <name type="common">Rhodocyclus gelatinosus</name>
    <name type="synonym">Rhodopseudomonas gelatinosa</name>
    <dbReference type="NCBI Taxonomy" id="28068"/>
    <lineage>
        <taxon>Bacteria</taxon>
        <taxon>Pseudomonadati</taxon>
        <taxon>Pseudomonadota</taxon>
        <taxon>Betaproteobacteria</taxon>
        <taxon>Burkholderiales</taxon>
        <taxon>Sphaerotilaceae</taxon>
        <taxon>Rubrivivax</taxon>
    </lineage>
</organism>
<dbReference type="InterPro" id="IPR002549">
    <property type="entry name" value="AI-2E-like"/>
</dbReference>
<evidence type="ECO:0008006" key="11">
    <source>
        <dbReference type="Google" id="ProtNLM"/>
    </source>
</evidence>
<dbReference type="Pfam" id="PF01594">
    <property type="entry name" value="AI-2E_transport"/>
    <property type="match status" value="1"/>
</dbReference>
<evidence type="ECO:0000313" key="9">
    <source>
        <dbReference type="EMBL" id="MBK1712904.1"/>
    </source>
</evidence>
<dbReference type="EMBL" id="NRRU01000027">
    <property type="protein sequence ID" value="MBK1712904.1"/>
    <property type="molecule type" value="Genomic_DNA"/>
</dbReference>
<proteinExistence type="inferred from homology"/>
<dbReference type="PANTHER" id="PTHR21716">
    <property type="entry name" value="TRANSMEMBRANE PROTEIN"/>
    <property type="match status" value="1"/>
</dbReference>
<name>A0ABS1DTC5_RUBGE</name>
<feature type="transmembrane region" description="Helical" evidence="8">
    <location>
        <begin position="318"/>
        <end position="343"/>
    </location>
</feature>
<dbReference type="Proteomes" id="UP001041814">
    <property type="component" value="Unassembled WGS sequence"/>
</dbReference>
<gene>
    <name evidence="9" type="ORF">CKO43_08945</name>
</gene>
<keyword evidence="6 8" id="KW-1133">Transmembrane helix</keyword>
<evidence type="ECO:0000256" key="6">
    <source>
        <dbReference type="ARBA" id="ARBA00022989"/>
    </source>
</evidence>
<accession>A0ABS1DTC5</accession>
<feature type="transmembrane region" description="Helical" evidence="8">
    <location>
        <begin position="219"/>
        <end position="247"/>
    </location>
</feature>
<keyword evidence="10" id="KW-1185">Reference proteome</keyword>
<comment type="subcellular location">
    <subcellularLocation>
        <location evidence="1">Cell membrane</location>
        <topology evidence="1">Multi-pass membrane protein</topology>
    </subcellularLocation>
</comment>
<dbReference type="PANTHER" id="PTHR21716:SF53">
    <property type="entry name" value="PERMEASE PERM-RELATED"/>
    <property type="match status" value="1"/>
</dbReference>
<evidence type="ECO:0000256" key="2">
    <source>
        <dbReference type="ARBA" id="ARBA00009773"/>
    </source>
</evidence>
<feature type="transmembrane region" description="Helical" evidence="8">
    <location>
        <begin position="32"/>
        <end position="50"/>
    </location>
</feature>
<evidence type="ECO:0000256" key="1">
    <source>
        <dbReference type="ARBA" id="ARBA00004651"/>
    </source>
</evidence>
<evidence type="ECO:0000256" key="7">
    <source>
        <dbReference type="ARBA" id="ARBA00023136"/>
    </source>
</evidence>
<keyword evidence="4" id="KW-1003">Cell membrane</keyword>
<keyword evidence="7 8" id="KW-0472">Membrane</keyword>
<keyword evidence="3" id="KW-0813">Transport</keyword>
<comment type="similarity">
    <text evidence="2">Belongs to the autoinducer-2 exporter (AI-2E) (TC 2.A.86) family.</text>
</comment>
<protein>
    <recommendedName>
        <fullName evidence="11">PurR-regulated permease PerM</fullName>
    </recommendedName>
</protein>
<feature type="transmembrane region" description="Helical" evidence="8">
    <location>
        <begin position="156"/>
        <end position="179"/>
    </location>
</feature>
<reference evidence="9" key="1">
    <citation type="submission" date="2017-08" db="EMBL/GenBank/DDBJ databases">
        <authorList>
            <person name="Imhoff J.F."/>
            <person name="Rahn T."/>
            <person name="Kuenzel S."/>
            <person name="Neulinger S.C."/>
        </authorList>
    </citation>
    <scope>NUCLEOTIDE SEQUENCE</scope>
    <source>
        <strain evidence="9">IM 151</strain>
    </source>
</reference>
<evidence type="ECO:0000256" key="3">
    <source>
        <dbReference type="ARBA" id="ARBA00022448"/>
    </source>
</evidence>